<dbReference type="CDD" id="cd21123">
    <property type="entry name" value="SPASM_MftC-like"/>
    <property type="match status" value="1"/>
</dbReference>
<evidence type="ECO:0000313" key="9">
    <source>
        <dbReference type="Proteomes" id="UP000315750"/>
    </source>
</evidence>
<name>A0A518AVD6_9BACT</name>
<evidence type="ECO:0000256" key="5">
    <source>
        <dbReference type="ARBA" id="ARBA00023004"/>
    </source>
</evidence>
<keyword evidence="3" id="KW-0949">S-adenosyl-L-methionine</keyword>
<dbReference type="GO" id="GO:0046872">
    <property type="term" value="F:metal ion binding"/>
    <property type="evidence" value="ECO:0007669"/>
    <property type="project" value="UniProtKB-KW"/>
</dbReference>
<dbReference type="Proteomes" id="UP000315750">
    <property type="component" value="Chromosome"/>
</dbReference>
<dbReference type="SFLD" id="SFLDG01067">
    <property type="entry name" value="SPASM/twitch_domain_containing"/>
    <property type="match status" value="1"/>
</dbReference>
<protein>
    <submittedName>
        <fullName evidence="8">Antilisterial bacteriocin subtilosin biosynthesis protein AlbA</fullName>
    </submittedName>
</protein>
<dbReference type="SFLD" id="SFLDS00029">
    <property type="entry name" value="Radical_SAM"/>
    <property type="match status" value="1"/>
</dbReference>
<gene>
    <name evidence="8" type="primary">albA_2</name>
    <name evidence="8" type="ORF">Pan181_49200</name>
</gene>
<feature type="domain" description="Radical SAM core" evidence="7">
    <location>
        <begin position="12"/>
        <end position="229"/>
    </location>
</feature>
<evidence type="ECO:0000256" key="1">
    <source>
        <dbReference type="ARBA" id="ARBA00001966"/>
    </source>
</evidence>
<evidence type="ECO:0000313" key="8">
    <source>
        <dbReference type="EMBL" id="QDU58680.1"/>
    </source>
</evidence>
<dbReference type="InterPro" id="IPR007197">
    <property type="entry name" value="rSAM"/>
</dbReference>
<dbReference type="CDD" id="cd01335">
    <property type="entry name" value="Radical_SAM"/>
    <property type="match status" value="1"/>
</dbReference>
<dbReference type="PANTHER" id="PTHR11228">
    <property type="entry name" value="RADICAL SAM DOMAIN PROTEIN"/>
    <property type="match status" value="1"/>
</dbReference>
<dbReference type="GO" id="GO:0051539">
    <property type="term" value="F:4 iron, 4 sulfur cluster binding"/>
    <property type="evidence" value="ECO:0007669"/>
    <property type="project" value="UniProtKB-KW"/>
</dbReference>
<keyword evidence="5" id="KW-0408">Iron</keyword>
<keyword evidence="4" id="KW-0479">Metal-binding</keyword>
<dbReference type="AlphaFoldDB" id="A0A518AVD6"/>
<dbReference type="RefSeq" id="WP_145250999.1">
    <property type="nucleotide sequence ID" value="NZ_CP036278.1"/>
</dbReference>
<dbReference type="InterPro" id="IPR050377">
    <property type="entry name" value="Radical_SAM_PqqE_MftC-like"/>
</dbReference>
<dbReference type="PANTHER" id="PTHR11228:SF34">
    <property type="entry name" value="TUNGSTEN-CONTAINING ALDEHYDE FERREDOXIN OXIDOREDUCTASE COFACTOR MODIFYING PROTEIN"/>
    <property type="match status" value="1"/>
</dbReference>
<evidence type="ECO:0000256" key="2">
    <source>
        <dbReference type="ARBA" id="ARBA00022485"/>
    </source>
</evidence>
<dbReference type="PIRSF" id="PIRSF037420">
    <property type="entry name" value="PQQ_syn_pqqE"/>
    <property type="match status" value="1"/>
</dbReference>
<comment type="cofactor">
    <cofactor evidence="1">
        <name>[4Fe-4S] cluster</name>
        <dbReference type="ChEBI" id="CHEBI:49883"/>
    </cofactor>
</comment>
<sequence length="368" mass="40461">MIPTDYSEADFATSPLMFYYEVTQACDLVCQHCRASAQPEAHPGQLTFDQSRALIDDVASFPKPPTMVFTGGDPLKRPDLFELIRYARDKGLRLALTPSATPLATYDALSQAKQAGIGCLGVSLDGADAETHDAFRGWSGSYARTLEMLEDAKRLGLPVQVNTTVSKRNVGQLIALADQLAKHRIMMWAVFFLIPVGRGVEEQRLTAEECEQVFELLWRQTQEQPYAIKTTEAPHYRRFVMQKQGDPLAGRSDSHGRRAPLGVRDGKGIMFVAHDGQIFPAGFLPLSCGKFPEQSVVDAYQNHPTFVSLRDHDQLVGKCGMCEYRAVCGGSRSRAFAVTGNPLAEEPDCQHQPAGDGELIAWNAAIGQ</sequence>
<dbReference type="InterPro" id="IPR058240">
    <property type="entry name" value="rSAM_sf"/>
</dbReference>
<dbReference type="Gene3D" id="3.20.20.70">
    <property type="entry name" value="Aldolase class I"/>
    <property type="match status" value="1"/>
</dbReference>
<dbReference type="KEGG" id="amuc:Pan181_49200"/>
<dbReference type="OrthoDB" id="9782387at2"/>
<dbReference type="PROSITE" id="PS51918">
    <property type="entry name" value="RADICAL_SAM"/>
    <property type="match status" value="1"/>
</dbReference>
<organism evidence="8 9">
    <name type="scientific">Aeoliella mucimassa</name>
    <dbReference type="NCBI Taxonomy" id="2527972"/>
    <lineage>
        <taxon>Bacteria</taxon>
        <taxon>Pseudomonadati</taxon>
        <taxon>Planctomycetota</taxon>
        <taxon>Planctomycetia</taxon>
        <taxon>Pirellulales</taxon>
        <taxon>Lacipirellulaceae</taxon>
        <taxon>Aeoliella</taxon>
    </lineage>
</organism>
<keyword evidence="2" id="KW-0004">4Fe-4S</keyword>
<dbReference type="SUPFAM" id="SSF102114">
    <property type="entry name" value="Radical SAM enzymes"/>
    <property type="match status" value="1"/>
</dbReference>
<reference evidence="8 9" key="1">
    <citation type="submission" date="2019-02" db="EMBL/GenBank/DDBJ databases">
        <title>Deep-cultivation of Planctomycetes and their phenomic and genomic characterization uncovers novel biology.</title>
        <authorList>
            <person name="Wiegand S."/>
            <person name="Jogler M."/>
            <person name="Boedeker C."/>
            <person name="Pinto D."/>
            <person name="Vollmers J."/>
            <person name="Rivas-Marin E."/>
            <person name="Kohn T."/>
            <person name="Peeters S.H."/>
            <person name="Heuer A."/>
            <person name="Rast P."/>
            <person name="Oberbeckmann S."/>
            <person name="Bunk B."/>
            <person name="Jeske O."/>
            <person name="Meyerdierks A."/>
            <person name="Storesund J.E."/>
            <person name="Kallscheuer N."/>
            <person name="Luecker S."/>
            <person name="Lage O.M."/>
            <person name="Pohl T."/>
            <person name="Merkel B.J."/>
            <person name="Hornburger P."/>
            <person name="Mueller R.-W."/>
            <person name="Bruemmer F."/>
            <person name="Labrenz M."/>
            <person name="Spormann A.M."/>
            <person name="Op den Camp H."/>
            <person name="Overmann J."/>
            <person name="Amann R."/>
            <person name="Jetten M.S.M."/>
            <person name="Mascher T."/>
            <person name="Medema M.H."/>
            <person name="Devos D.P."/>
            <person name="Kaster A.-K."/>
            <person name="Ovreas L."/>
            <person name="Rohde M."/>
            <person name="Galperin M.Y."/>
            <person name="Jogler C."/>
        </authorList>
    </citation>
    <scope>NUCLEOTIDE SEQUENCE [LARGE SCALE GENOMIC DNA]</scope>
    <source>
        <strain evidence="8 9">Pan181</strain>
    </source>
</reference>
<dbReference type="EMBL" id="CP036278">
    <property type="protein sequence ID" value="QDU58680.1"/>
    <property type="molecule type" value="Genomic_DNA"/>
</dbReference>
<evidence type="ECO:0000256" key="6">
    <source>
        <dbReference type="ARBA" id="ARBA00023014"/>
    </source>
</evidence>
<dbReference type="Pfam" id="PF04055">
    <property type="entry name" value="Radical_SAM"/>
    <property type="match status" value="1"/>
</dbReference>
<dbReference type="SFLD" id="SFLDG01386">
    <property type="entry name" value="main_SPASM_domain-containing"/>
    <property type="match status" value="1"/>
</dbReference>
<accession>A0A518AVD6</accession>
<dbReference type="InterPro" id="IPR017200">
    <property type="entry name" value="PqqE-like"/>
</dbReference>
<dbReference type="InterPro" id="IPR013785">
    <property type="entry name" value="Aldolase_TIM"/>
</dbReference>
<evidence type="ECO:0000259" key="7">
    <source>
        <dbReference type="PROSITE" id="PS51918"/>
    </source>
</evidence>
<keyword evidence="6" id="KW-0411">Iron-sulfur</keyword>
<evidence type="ECO:0000256" key="4">
    <source>
        <dbReference type="ARBA" id="ARBA00022723"/>
    </source>
</evidence>
<dbReference type="NCBIfam" id="TIGR04053">
    <property type="entry name" value="TIGR04053 family radical SAM/SPASM domain-containing protein"/>
    <property type="match status" value="1"/>
</dbReference>
<evidence type="ECO:0000256" key="3">
    <source>
        <dbReference type="ARBA" id="ARBA00022691"/>
    </source>
</evidence>
<dbReference type="GO" id="GO:0003824">
    <property type="term" value="F:catalytic activity"/>
    <property type="evidence" value="ECO:0007669"/>
    <property type="project" value="InterPro"/>
</dbReference>
<keyword evidence="9" id="KW-1185">Reference proteome</keyword>
<proteinExistence type="predicted"/>